<protein>
    <submittedName>
        <fullName evidence="2">Uncharacterized protein</fullName>
    </submittedName>
</protein>
<gene>
    <name evidence="2" type="ORF">CIT26_32335</name>
</gene>
<dbReference type="AlphaFoldDB" id="A0A271LBX9"/>
<sequence length="76" mass="8437">MAVREGGVTADLPPCGPCGGDVRQDRGGAVPPPSKVLHRRDALISWHECHAIFAELDTHNWRRSVVSRRSERIPKQ</sequence>
<dbReference type="Proteomes" id="UP000216442">
    <property type="component" value="Unassembled WGS sequence"/>
</dbReference>
<feature type="region of interest" description="Disordered" evidence="1">
    <location>
        <begin position="1"/>
        <end position="34"/>
    </location>
</feature>
<comment type="caution">
    <text evidence="2">The sequence shown here is derived from an EMBL/GenBank/DDBJ whole genome shotgun (WGS) entry which is preliminary data.</text>
</comment>
<dbReference type="EMBL" id="NPKJ01000075">
    <property type="protein sequence ID" value="PAQ04955.1"/>
    <property type="molecule type" value="Genomic_DNA"/>
</dbReference>
<name>A0A271LBX9_9HYPH</name>
<accession>A0A271LBX9</accession>
<keyword evidence="3" id="KW-1185">Reference proteome</keyword>
<evidence type="ECO:0000313" key="3">
    <source>
        <dbReference type="Proteomes" id="UP000216442"/>
    </source>
</evidence>
<reference evidence="2 3" key="1">
    <citation type="submission" date="2017-08" db="EMBL/GenBank/DDBJ databases">
        <title>Mesorhizobium wenxinae sp. nov., a novel rhizobial species isolated from root nodules of chickpea (Cicer arietinum L.).</title>
        <authorList>
            <person name="Zhang J."/>
        </authorList>
    </citation>
    <scope>NUCLEOTIDE SEQUENCE [LARGE SCALE GENOMIC DNA]</scope>
    <source>
        <strain evidence="2 3">SDW018</strain>
    </source>
</reference>
<proteinExistence type="predicted"/>
<evidence type="ECO:0000313" key="2">
    <source>
        <dbReference type="EMBL" id="PAQ04955.1"/>
    </source>
</evidence>
<evidence type="ECO:0000256" key="1">
    <source>
        <dbReference type="SAM" id="MobiDB-lite"/>
    </source>
</evidence>
<organism evidence="2 3">
    <name type="scientific">Mesorhizobium temperatum</name>
    <dbReference type="NCBI Taxonomy" id="241416"/>
    <lineage>
        <taxon>Bacteria</taxon>
        <taxon>Pseudomonadati</taxon>
        <taxon>Pseudomonadota</taxon>
        <taxon>Alphaproteobacteria</taxon>
        <taxon>Hyphomicrobiales</taxon>
        <taxon>Phyllobacteriaceae</taxon>
        <taxon>Mesorhizobium</taxon>
    </lineage>
</organism>